<evidence type="ECO:0000313" key="1">
    <source>
        <dbReference type="EMBL" id="MDA0632659.1"/>
    </source>
</evidence>
<accession>A0ABT4S648</accession>
<protein>
    <submittedName>
        <fullName evidence="1">Oxidoreductase</fullName>
    </submittedName>
</protein>
<name>A0ABT4S648_9ACTN</name>
<dbReference type="EMBL" id="JAPNNL010000010">
    <property type="protein sequence ID" value="MDA0632659.1"/>
    <property type="molecule type" value="Genomic_DNA"/>
</dbReference>
<organism evidence="1 2">
    <name type="scientific">Nonomuraea corallina</name>
    <dbReference type="NCBI Taxonomy" id="2989783"/>
    <lineage>
        <taxon>Bacteria</taxon>
        <taxon>Bacillati</taxon>
        <taxon>Actinomycetota</taxon>
        <taxon>Actinomycetes</taxon>
        <taxon>Streptosporangiales</taxon>
        <taxon>Streptosporangiaceae</taxon>
        <taxon>Nonomuraea</taxon>
    </lineage>
</organism>
<dbReference type="PANTHER" id="PTHR34685:SF2">
    <property type="entry name" value="RED CHLOROPHYLL CATABOLITE REDUCTASE, CHLOROPLASTIC"/>
    <property type="match status" value="1"/>
</dbReference>
<dbReference type="Gene3D" id="3.40.1500.20">
    <property type="match status" value="1"/>
</dbReference>
<sequence length="272" mass="30967">MNETLQNVEEMVGQSPVVDVTEGFEQWQDLLGELTAKIEARFELTRDPSTESLESYGTYPEGAGGRLAGFSGPEIDWMVHSWIGNPKASFVNLHLTVWLGPHVRVPHLGIALLLWPEGWFYVDAIPRGDLVGDTDYYDRYYTPNEADWLEHRREHEDFVWFTSPTAFIRASLSPTAYCYSFPATQANIEVVRDVLHRRVDQWLRWVDEAEPVPVEERAALAERDLAIRRNIAERDPANVMGVKLFGQETTDLLVRSLWGGDRELPRPMGPGA</sequence>
<comment type="caution">
    <text evidence="1">The sequence shown here is derived from an EMBL/GenBank/DDBJ whole genome shotgun (WGS) entry which is preliminary data.</text>
</comment>
<dbReference type="InterPro" id="IPR009439">
    <property type="entry name" value="RCC_reductase"/>
</dbReference>
<evidence type="ECO:0000313" key="2">
    <source>
        <dbReference type="Proteomes" id="UP001144036"/>
    </source>
</evidence>
<dbReference type="Proteomes" id="UP001144036">
    <property type="component" value="Unassembled WGS sequence"/>
</dbReference>
<dbReference type="PANTHER" id="PTHR34685">
    <property type="entry name" value="RED CHLOROPHYLL CATABOLITE REDUCTASE, CHLOROPLASTIC"/>
    <property type="match status" value="1"/>
</dbReference>
<dbReference type="Pfam" id="PF06405">
    <property type="entry name" value="RCC_reductase"/>
    <property type="match status" value="1"/>
</dbReference>
<proteinExistence type="predicted"/>
<keyword evidence="2" id="KW-1185">Reference proteome</keyword>
<reference evidence="1" key="1">
    <citation type="submission" date="2022-11" db="EMBL/GenBank/DDBJ databases">
        <title>Nonomuraea corallina sp. nov., a new species of the genus Nonomuraea isolated from sea side sediment in Thai sea.</title>
        <authorList>
            <person name="Ngamcharungchit C."/>
            <person name="Matsumoto A."/>
            <person name="Suriyachadkun C."/>
            <person name="Panbangred W."/>
            <person name="Inahashi Y."/>
            <person name="Intra B."/>
        </authorList>
    </citation>
    <scope>NUCLEOTIDE SEQUENCE</scope>
    <source>
        <strain evidence="1">MCN248</strain>
    </source>
</reference>
<gene>
    <name evidence="1" type="ORF">OUY22_04455</name>
</gene>
<dbReference type="RefSeq" id="WP_270153440.1">
    <property type="nucleotide sequence ID" value="NZ_JAPNNL010000010.1"/>
</dbReference>